<dbReference type="EMBL" id="CAFBOS010000017">
    <property type="protein sequence ID" value="CAB4982376.1"/>
    <property type="molecule type" value="Genomic_DNA"/>
</dbReference>
<dbReference type="Gene3D" id="2.130.10.10">
    <property type="entry name" value="YVTN repeat-like/Quinoprotein amine dehydrogenase"/>
    <property type="match status" value="1"/>
</dbReference>
<dbReference type="PANTHER" id="PTHR31270:SF1">
    <property type="entry name" value="GLUTAMINYL-PEPTIDE CYCLOTRANSFERASE"/>
    <property type="match status" value="1"/>
</dbReference>
<reference evidence="3" key="1">
    <citation type="submission" date="2020-05" db="EMBL/GenBank/DDBJ databases">
        <authorList>
            <person name="Chiriac C."/>
            <person name="Salcher M."/>
            <person name="Ghai R."/>
            <person name="Kavagutti S V."/>
        </authorList>
    </citation>
    <scope>NUCLEOTIDE SEQUENCE</scope>
</reference>
<dbReference type="EMBL" id="CAFBMH010000104">
    <property type="protein sequence ID" value="CAB4924212.1"/>
    <property type="molecule type" value="Genomic_DNA"/>
</dbReference>
<dbReference type="InterPro" id="IPR015943">
    <property type="entry name" value="WD40/YVTN_repeat-like_dom_sf"/>
</dbReference>
<dbReference type="AlphaFoldDB" id="A0A6J7I0G7"/>
<dbReference type="InterPro" id="IPR007788">
    <property type="entry name" value="QCT"/>
</dbReference>
<sequence length="287" mass="31216">MRFRSPGTRESPSPAVHVLLCARRVVLACVLLATPSIAGCSDDTDPTRRVTDTTASVTWRAEIIARKAHDTNVFTQGLEIDGTVLYESSGLYGRSSVRAIDRASGRVLRSYDLPATMFAEGLTRIGDRLVVLTWQERVAFVLDAATFTEVTRLEYDADGWGICALGEEIITSDGSARLTVRDPQTLVARRTVVVSLAGAAVTNLNELECASGAVYANVWRTDRIVRIDATSGQVTAIADMPELRPRSTTDDPDGALNGIAYDATNATFLLTGKRWPEMFEVRFVPTS</sequence>
<evidence type="ECO:0000313" key="4">
    <source>
        <dbReference type="EMBL" id="CAB4982376.1"/>
    </source>
</evidence>
<dbReference type="GO" id="GO:0016603">
    <property type="term" value="F:glutaminyl-peptide cyclotransferase activity"/>
    <property type="evidence" value="ECO:0007669"/>
    <property type="project" value="InterPro"/>
</dbReference>
<dbReference type="EMBL" id="CAFABA010000045">
    <property type="protein sequence ID" value="CAB4829331.1"/>
    <property type="molecule type" value="Genomic_DNA"/>
</dbReference>
<proteinExistence type="predicted"/>
<dbReference type="Pfam" id="PF05096">
    <property type="entry name" value="Glu_cyclase_2"/>
    <property type="match status" value="1"/>
</dbReference>
<dbReference type="PANTHER" id="PTHR31270">
    <property type="entry name" value="GLUTAMINYL-PEPTIDE CYCLOTRANSFERASE"/>
    <property type="match status" value="1"/>
</dbReference>
<organism evidence="3">
    <name type="scientific">freshwater metagenome</name>
    <dbReference type="NCBI Taxonomy" id="449393"/>
    <lineage>
        <taxon>unclassified sequences</taxon>
        <taxon>metagenomes</taxon>
        <taxon>ecological metagenomes</taxon>
    </lineage>
</organism>
<dbReference type="EMBL" id="CAEZYR010000007">
    <property type="protein sequence ID" value="CAB4728685.1"/>
    <property type="molecule type" value="Genomic_DNA"/>
</dbReference>
<protein>
    <submittedName>
        <fullName evidence="3">Unannotated protein</fullName>
    </submittedName>
</protein>
<evidence type="ECO:0000313" key="2">
    <source>
        <dbReference type="EMBL" id="CAB4829331.1"/>
    </source>
</evidence>
<evidence type="ECO:0000313" key="1">
    <source>
        <dbReference type="EMBL" id="CAB4728685.1"/>
    </source>
</evidence>
<accession>A0A6J7I0G7</accession>
<dbReference type="InterPro" id="IPR011044">
    <property type="entry name" value="Quino_amine_DH_bsu"/>
</dbReference>
<dbReference type="SUPFAM" id="SSF50969">
    <property type="entry name" value="YVTN repeat-like/Quinoprotein amine dehydrogenase"/>
    <property type="match status" value="1"/>
</dbReference>
<name>A0A6J7I0G7_9ZZZZ</name>
<evidence type="ECO:0000313" key="3">
    <source>
        <dbReference type="EMBL" id="CAB4924212.1"/>
    </source>
</evidence>
<gene>
    <name evidence="1" type="ORF">UFOPK2754_00323</name>
    <name evidence="2" type="ORF">UFOPK3139_01294</name>
    <name evidence="3" type="ORF">UFOPK3543_02266</name>
    <name evidence="4" type="ORF">UFOPK3967_00442</name>
</gene>